<gene>
    <name evidence="1" type="ORF">PM001_LOCUS5237</name>
</gene>
<organism evidence="1 2">
    <name type="scientific">Peronospora matthiolae</name>
    <dbReference type="NCBI Taxonomy" id="2874970"/>
    <lineage>
        <taxon>Eukaryota</taxon>
        <taxon>Sar</taxon>
        <taxon>Stramenopiles</taxon>
        <taxon>Oomycota</taxon>
        <taxon>Peronosporomycetes</taxon>
        <taxon>Peronosporales</taxon>
        <taxon>Peronosporaceae</taxon>
        <taxon>Peronospora</taxon>
    </lineage>
</organism>
<dbReference type="AlphaFoldDB" id="A0AAV1TF52"/>
<evidence type="ECO:0000313" key="2">
    <source>
        <dbReference type="Proteomes" id="UP001162060"/>
    </source>
</evidence>
<proteinExistence type="predicted"/>
<dbReference type="Proteomes" id="UP001162060">
    <property type="component" value="Unassembled WGS sequence"/>
</dbReference>
<evidence type="ECO:0000313" key="1">
    <source>
        <dbReference type="EMBL" id="CAK7915619.1"/>
    </source>
</evidence>
<name>A0AAV1TF52_9STRA</name>
<sequence>MTMVEINQVTCNKMAMKMLKWISTKIVEDVEMEVPSSDNGISGTSSSETSDHYIDRSMNTEQHQRNSQVTPNKDFVTNKLNCTIRTTLVRWCSDHNLSIVPVASISIVFLLTMPVREVDPDHEEVLMKCYQLRNLFNSC</sequence>
<protein>
    <submittedName>
        <fullName evidence="1">Uncharacterized protein</fullName>
    </submittedName>
</protein>
<comment type="caution">
    <text evidence="1">The sequence shown here is derived from an EMBL/GenBank/DDBJ whole genome shotgun (WGS) entry which is preliminary data.</text>
</comment>
<dbReference type="EMBL" id="CAKLBY020000043">
    <property type="protein sequence ID" value="CAK7915619.1"/>
    <property type="molecule type" value="Genomic_DNA"/>
</dbReference>
<accession>A0AAV1TF52</accession>
<reference evidence="1" key="1">
    <citation type="submission" date="2024-01" db="EMBL/GenBank/DDBJ databases">
        <authorList>
            <person name="Webb A."/>
        </authorList>
    </citation>
    <scope>NUCLEOTIDE SEQUENCE</scope>
    <source>
        <strain evidence="1">Pm1</strain>
    </source>
</reference>